<sequence>MNKSPYAVTGSRSTKKPSTKKPSTKKPSTKKPSIKAFLSKRPVLWFLFLFNAVVAVVSYLTMDGAQGIATAVGMGLVALGAGGGLITGRRKPVRV</sequence>
<feature type="transmembrane region" description="Helical" evidence="2">
    <location>
        <begin position="68"/>
        <end position="88"/>
    </location>
</feature>
<dbReference type="GeneID" id="69813361"/>
<evidence type="ECO:0000256" key="2">
    <source>
        <dbReference type="SAM" id="Phobius"/>
    </source>
</evidence>
<dbReference type="Proteomes" id="UP001282288">
    <property type="component" value="Unassembled WGS sequence"/>
</dbReference>
<keyword evidence="2" id="KW-0812">Transmembrane</keyword>
<feature type="transmembrane region" description="Helical" evidence="2">
    <location>
        <begin position="43"/>
        <end position="62"/>
    </location>
</feature>
<comment type="caution">
    <text evidence="3">The sequence shown here is derived from an EMBL/GenBank/DDBJ whole genome shotgun (WGS) entry which is preliminary data.</text>
</comment>
<evidence type="ECO:0000313" key="4">
    <source>
        <dbReference type="EMBL" id="MDX3018992.1"/>
    </source>
</evidence>
<dbReference type="Proteomes" id="UP001272987">
    <property type="component" value="Unassembled WGS sequence"/>
</dbReference>
<keyword evidence="2" id="KW-0472">Membrane</keyword>
<keyword evidence="5" id="KW-1185">Reference proteome</keyword>
<gene>
    <name evidence="3" type="ORF">PV399_23740</name>
    <name evidence="4" type="ORF">PV666_13970</name>
</gene>
<reference evidence="3 5" key="1">
    <citation type="journal article" date="2023" name="Microb. Genom.">
        <title>Mesoterricola silvestris gen. nov., sp. nov., Mesoterricola sediminis sp. nov., Geothrix oryzae sp. nov., Geothrix edaphica sp. nov., Geothrix rubra sp. nov., and Geothrix limicola sp. nov., six novel members of Acidobacteriota isolated from soils.</title>
        <authorList>
            <person name="Weisberg A.J."/>
            <person name="Pearce E."/>
            <person name="Kramer C.G."/>
            <person name="Chang J.H."/>
            <person name="Clarke C.R."/>
        </authorList>
    </citation>
    <scope>NUCLEOTIDE SEQUENCE</scope>
    <source>
        <strain evidence="4 5">NB05-1H</strain>
        <strain evidence="3">NRRL_B-16521</strain>
    </source>
</reference>
<evidence type="ECO:0000313" key="6">
    <source>
        <dbReference type="Proteomes" id="UP001282288"/>
    </source>
</evidence>
<name>A0AAP6BDG4_9ACTN</name>
<dbReference type="EMBL" id="JARAWP010000007">
    <property type="protein sequence ID" value="MDX3018992.1"/>
    <property type="molecule type" value="Genomic_DNA"/>
</dbReference>
<dbReference type="EMBL" id="JARAWC010000017">
    <property type="protein sequence ID" value="MDX2962701.1"/>
    <property type="molecule type" value="Genomic_DNA"/>
</dbReference>
<proteinExistence type="predicted"/>
<feature type="region of interest" description="Disordered" evidence="1">
    <location>
        <begin position="1"/>
        <end position="32"/>
    </location>
</feature>
<protein>
    <submittedName>
        <fullName evidence="3">Uncharacterized protein</fullName>
    </submittedName>
</protein>
<feature type="compositionally biased region" description="Basic residues" evidence="1">
    <location>
        <begin position="13"/>
        <end position="32"/>
    </location>
</feature>
<organism evidence="3 6">
    <name type="scientific">Streptomyces acidiscabies</name>
    <dbReference type="NCBI Taxonomy" id="42234"/>
    <lineage>
        <taxon>Bacteria</taxon>
        <taxon>Bacillati</taxon>
        <taxon>Actinomycetota</taxon>
        <taxon>Actinomycetes</taxon>
        <taxon>Kitasatosporales</taxon>
        <taxon>Streptomycetaceae</taxon>
        <taxon>Streptomyces</taxon>
    </lineage>
</organism>
<keyword evidence="2" id="KW-1133">Transmembrane helix</keyword>
<dbReference type="AlphaFoldDB" id="A0AAP6BDG4"/>
<evidence type="ECO:0000313" key="5">
    <source>
        <dbReference type="Proteomes" id="UP001272987"/>
    </source>
</evidence>
<dbReference type="RefSeq" id="WP_010358798.1">
    <property type="nucleotide sequence ID" value="NZ_BCML01000057.1"/>
</dbReference>
<accession>A0AAP6BDG4</accession>
<evidence type="ECO:0000256" key="1">
    <source>
        <dbReference type="SAM" id="MobiDB-lite"/>
    </source>
</evidence>
<evidence type="ECO:0000313" key="3">
    <source>
        <dbReference type="EMBL" id="MDX2962701.1"/>
    </source>
</evidence>